<gene>
    <name evidence="2" type="ORF">SCHCODRAFT_82860</name>
</gene>
<dbReference type="eggNOG" id="ENOG502SN23">
    <property type="taxonomic scope" value="Eukaryota"/>
</dbReference>
<dbReference type="OrthoDB" id="4494488at2759"/>
<protein>
    <submittedName>
        <fullName evidence="2">Uncharacterized protein</fullName>
    </submittedName>
</protein>
<dbReference type="EMBL" id="GL377309">
    <property type="protein sequence ID" value="EFI94713.1"/>
    <property type="molecule type" value="Genomic_DNA"/>
</dbReference>
<dbReference type="Gene3D" id="1.20.1170.10">
    <property type="match status" value="1"/>
</dbReference>
<sequence>MSSTATAGDMSPKDLMNKDGNYVLQQDNMYAVLQYVWAGVLLPTSPSAFQARLGISSTTMQKLNAVLESLISQYKTTQQHCQPFKDTTYPSIVSIADDVYNYAQNAGGTSTSSYYANIFAAVRALGKTTDPDQIASLKQTITELVNIQVKNIGDITTKAQAVVDDLTDFQNLAMQDSTNLQARHTAVTDALNTEIGNLAQLKQNLSDDRTLLKADQAAYLKDKIIACTTLTYAWIPFVGIIAASVVAGIYGAAAAKLASDIDKTKTDITDDEGKITDETKLIADINSIDADLRSFIAALGAATAAVQGMIGSWGAISGDLTNLQKMVDQDIRTAVGAVANIEDNKLIEKWNDLATAVDKYRQAAYISPIQQQSLDDLSKQVHAQAGN</sequence>
<dbReference type="Pfam" id="PF05791">
    <property type="entry name" value="Bacillus_HBL"/>
    <property type="match status" value="1"/>
</dbReference>
<dbReference type="OMA" id="YNYVERL"/>
<reference evidence="2 3" key="1">
    <citation type="journal article" date="2010" name="Nat. Biotechnol.">
        <title>Genome sequence of the model mushroom Schizophyllum commune.</title>
        <authorList>
            <person name="Ohm R.A."/>
            <person name="de Jong J.F."/>
            <person name="Lugones L.G."/>
            <person name="Aerts A."/>
            <person name="Kothe E."/>
            <person name="Stajich J.E."/>
            <person name="de Vries R.P."/>
            <person name="Record E."/>
            <person name="Levasseur A."/>
            <person name="Baker S.E."/>
            <person name="Bartholomew K.A."/>
            <person name="Coutinho P.M."/>
            <person name="Erdmann S."/>
            <person name="Fowler T.J."/>
            <person name="Gathman A.C."/>
            <person name="Lombard V."/>
            <person name="Henrissat B."/>
            <person name="Knabe N."/>
            <person name="Kuees U."/>
            <person name="Lilly W.W."/>
            <person name="Lindquist E."/>
            <person name="Lucas S."/>
            <person name="Magnuson J.K."/>
            <person name="Piumi F."/>
            <person name="Raudaskoski M."/>
            <person name="Salamov A."/>
            <person name="Schmutz J."/>
            <person name="Schwarze F.W.M.R."/>
            <person name="vanKuyk P.A."/>
            <person name="Horton J.S."/>
            <person name="Grigoriev I.V."/>
            <person name="Woesten H.A.B."/>
        </authorList>
    </citation>
    <scope>NUCLEOTIDE SEQUENCE [LARGE SCALE GENOMIC DNA]</scope>
    <source>
        <strain evidence="3">H4-8 / FGSC 9210</strain>
    </source>
</reference>
<dbReference type="HOGENOM" id="CLU_054251_0_0_1"/>
<name>D8QB82_SCHCM</name>
<keyword evidence="3" id="KW-1185">Reference proteome</keyword>
<evidence type="ECO:0000313" key="2">
    <source>
        <dbReference type="EMBL" id="EFI94713.1"/>
    </source>
</evidence>
<dbReference type="PANTHER" id="PTHR38443">
    <property type="match status" value="1"/>
</dbReference>
<dbReference type="KEGG" id="scm:SCHCO_02633454"/>
<evidence type="ECO:0000256" key="1">
    <source>
        <dbReference type="SAM" id="Phobius"/>
    </source>
</evidence>
<dbReference type="PANTHER" id="PTHR38443:SF2">
    <property type="entry name" value="NON-HEMOLYTIC ENTEROTOXIN LYTIC COMPONENT L1"/>
    <property type="match status" value="1"/>
</dbReference>
<dbReference type="Proteomes" id="UP000007431">
    <property type="component" value="Unassembled WGS sequence"/>
</dbReference>
<dbReference type="GeneID" id="9593959"/>
<keyword evidence="1" id="KW-0472">Membrane</keyword>
<dbReference type="SUPFAM" id="SSF58100">
    <property type="entry name" value="Bacterial hemolysins"/>
    <property type="match status" value="1"/>
</dbReference>
<dbReference type="VEuPathDB" id="FungiDB:SCHCODRAFT_02633454"/>
<evidence type="ECO:0000313" key="3">
    <source>
        <dbReference type="Proteomes" id="UP000007431"/>
    </source>
</evidence>
<dbReference type="InterPro" id="IPR052785">
    <property type="entry name" value="Enterotoxin_cmpnt"/>
</dbReference>
<feature type="transmembrane region" description="Helical" evidence="1">
    <location>
        <begin position="232"/>
        <end position="255"/>
    </location>
</feature>
<dbReference type="InParanoid" id="D8QB82"/>
<dbReference type="RefSeq" id="XP_003029616.1">
    <property type="nucleotide sequence ID" value="XM_003029570.1"/>
</dbReference>
<keyword evidence="1" id="KW-0812">Transmembrane</keyword>
<keyword evidence="1" id="KW-1133">Transmembrane helix</keyword>
<dbReference type="AlphaFoldDB" id="D8QB82"/>
<proteinExistence type="predicted"/>
<dbReference type="CDD" id="cd22656">
    <property type="entry name" value="ClyA_Cry6Aa-like"/>
    <property type="match status" value="1"/>
</dbReference>
<organism evidence="3">
    <name type="scientific">Schizophyllum commune (strain H4-8 / FGSC 9210)</name>
    <name type="common">Split gill fungus</name>
    <dbReference type="NCBI Taxonomy" id="578458"/>
    <lineage>
        <taxon>Eukaryota</taxon>
        <taxon>Fungi</taxon>
        <taxon>Dikarya</taxon>
        <taxon>Basidiomycota</taxon>
        <taxon>Agaricomycotina</taxon>
        <taxon>Agaricomycetes</taxon>
        <taxon>Agaricomycetidae</taxon>
        <taxon>Agaricales</taxon>
        <taxon>Schizophyllaceae</taxon>
        <taxon>Schizophyllum</taxon>
    </lineage>
</organism>
<dbReference type="GO" id="GO:0016020">
    <property type="term" value="C:membrane"/>
    <property type="evidence" value="ECO:0007669"/>
    <property type="project" value="InterPro"/>
</dbReference>
<accession>D8QB82</accession>
<dbReference type="InterPro" id="IPR008414">
    <property type="entry name" value="HBL"/>
</dbReference>